<evidence type="ECO:0000313" key="5">
    <source>
        <dbReference type="Proteomes" id="UP000279089"/>
    </source>
</evidence>
<evidence type="ECO:0000259" key="3">
    <source>
        <dbReference type="Pfam" id="PF16344"/>
    </source>
</evidence>
<dbReference type="InterPro" id="IPR006860">
    <property type="entry name" value="FecR"/>
</dbReference>
<reference evidence="5" key="1">
    <citation type="submission" date="2018-11" db="EMBL/GenBank/DDBJ databases">
        <title>Chitinophaga lutea sp.nov., isolate from arsenic contaminated soil.</title>
        <authorList>
            <person name="Zong Y."/>
        </authorList>
    </citation>
    <scope>NUCLEOTIDE SEQUENCE [LARGE SCALE GENOMIC DNA]</scope>
    <source>
        <strain evidence="5">YLT18</strain>
    </source>
</reference>
<dbReference type="Proteomes" id="UP000279089">
    <property type="component" value="Unassembled WGS sequence"/>
</dbReference>
<evidence type="ECO:0000259" key="2">
    <source>
        <dbReference type="Pfam" id="PF04773"/>
    </source>
</evidence>
<dbReference type="Pfam" id="PF16344">
    <property type="entry name" value="FecR_C"/>
    <property type="match status" value="1"/>
</dbReference>
<dbReference type="AlphaFoldDB" id="A0A3N4M8Q4"/>
<evidence type="ECO:0000313" key="4">
    <source>
        <dbReference type="EMBL" id="RPD39841.1"/>
    </source>
</evidence>
<accession>A0A3N4M8Q4</accession>
<dbReference type="InterPro" id="IPR012373">
    <property type="entry name" value="Ferrdict_sens_TM"/>
</dbReference>
<dbReference type="Gene3D" id="2.60.120.1440">
    <property type="match status" value="1"/>
</dbReference>
<comment type="caution">
    <text evidence="4">The sequence shown here is derived from an EMBL/GenBank/DDBJ whole genome shotgun (WGS) entry which is preliminary data.</text>
</comment>
<dbReference type="PIRSF" id="PIRSF018266">
    <property type="entry name" value="FecR"/>
    <property type="match status" value="1"/>
</dbReference>
<dbReference type="Gene3D" id="3.55.50.30">
    <property type="match status" value="1"/>
</dbReference>
<sequence length="357" mass="39895">MQEDRFYHLMSRILSGSASESEATELQQLIAEDEGLRLLYWQMVPGTAEKEEEEQSDALQAYATHYTKMQIAGLMEEEEIPAPAPRRFRKALAVMAFLLVLTCMGGWWYWSALSAQKREAAAQEVKTPKGSQSYFTLADGTEVWMNSNSKISYGEDFNRSSRTVRLTGEAYFKVAKDEDMPFIIEAGGLNVKVLGTVFNIRSYPDEQNTETTLVSGSVAITLADQPGNTIQLKPGEKLAVRNRISPVYQAPHNPDSLEAQQIPILTLSKMRKDPLDGTLLDAGWKEGKLIFDGDNFGKVASKLEKWYDVTVVVENDALFNASFTGVFEKRSLADVLNALQATGKITYNQDNDTVYVR</sequence>
<dbReference type="PANTHER" id="PTHR30273:SF2">
    <property type="entry name" value="PROTEIN FECR"/>
    <property type="match status" value="1"/>
</dbReference>
<gene>
    <name evidence="4" type="ORF">EG028_17075</name>
</gene>
<feature type="domain" description="FecR protein" evidence="2">
    <location>
        <begin position="124"/>
        <end position="218"/>
    </location>
</feature>
<organism evidence="4 5">
    <name type="scientific">Chitinophaga barathri</name>
    <dbReference type="NCBI Taxonomy" id="1647451"/>
    <lineage>
        <taxon>Bacteria</taxon>
        <taxon>Pseudomonadati</taxon>
        <taxon>Bacteroidota</taxon>
        <taxon>Chitinophagia</taxon>
        <taxon>Chitinophagales</taxon>
        <taxon>Chitinophagaceae</taxon>
        <taxon>Chitinophaga</taxon>
    </lineage>
</organism>
<feature type="domain" description="Protein FecR C-terminal" evidence="3">
    <location>
        <begin position="288"/>
        <end position="356"/>
    </location>
</feature>
<protein>
    <submittedName>
        <fullName evidence="4">DUF4974 domain-containing protein</fullName>
    </submittedName>
</protein>
<name>A0A3N4M8Q4_9BACT</name>
<dbReference type="InterPro" id="IPR032508">
    <property type="entry name" value="FecR_C"/>
</dbReference>
<dbReference type="Pfam" id="PF04773">
    <property type="entry name" value="FecR"/>
    <property type="match status" value="1"/>
</dbReference>
<proteinExistence type="predicted"/>
<dbReference type="GO" id="GO:0016989">
    <property type="term" value="F:sigma factor antagonist activity"/>
    <property type="evidence" value="ECO:0007669"/>
    <property type="project" value="TreeGrafter"/>
</dbReference>
<dbReference type="FunFam" id="2.60.120.1440:FF:000001">
    <property type="entry name" value="Putative anti-sigma factor"/>
    <property type="match status" value="1"/>
</dbReference>
<dbReference type="PANTHER" id="PTHR30273">
    <property type="entry name" value="PERIPLASMIC SIGNAL SENSOR AND SIGMA FACTOR ACTIVATOR FECR-RELATED"/>
    <property type="match status" value="1"/>
</dbReference>
<keyword evidence="5" id="KW-1185">Reference proteome</keyword>
<evidence type="ECO:0000256" key="1">
    <source>
        <dbReference type="SAM" id="Phobius"/>
    </source>
</evidence>
<keyword evidence="1" id="KW-0472">Membrane</keyword>
<feature type="transmembrane region" description="Helical" evidence="1">
    <location>
        <begin position="91"/>
        <end position="110"/>
    </location>
</feature>
<keyword evidence="1" id="KW-1133">Transmembrane helix</keyword>
<dbReference type="EMBL" id="RMBX01000009">
    <property type="protein sequence ID" value="RPD39841.1"/>
    <property type="molecule type" value="Genomic_DNA"/>
</dbReference>
<dbReference type="OrthoDB" id="1523735at2"/>
<keyword evidence="1" id="KW-0812">Transmembrane</keyword>